<proteinExistence type="predicted"/>
<accession>A0A1D6KGN9</accession>
<feature type="chain" id="PRO_5010806104" evidence="2">
    <location>
        <begin position="25"/>
        <end position="177"/>
    </location>
</feature>
<gene>
    <name evidence="3" type="ORF">ZEAMMB73_Zm00001d031135</name>
</gene>
<feature type="non-terminal residue" evidence="3">
    <location>
        <position position="1"/>
    </location>
</feature>
<evidence type="ECO:0000256" key="2">
    <source>
        <dbReference type="SAM" id="SignalP"/>
    </source>
</evidence>
<feature type="signal peptide" evidence="2">
    <location>
        <begin position="1"/>
        <end position="24"/>
    </location>
</feature>
<organism evidence="3">
    <name type="scientific">Zea mays</name>
    <name type="common">Maize</name>
    <dbReference type="NCBI Taxonomy" id="4577"/>
    <lineage>
        <taxon>Eukaryota</taxon>
        <taxon>Viridiplantae</taxon>
        <taxon>Streptophyta</taxon>
        <taxon>Embryophyta</taxon>
        <taxon>Tracheophyta</taxon>
        <taxon>Spermatophyta</taxon>
        <taxon>Magnoliopsida</taxon>
        <taxon>Liliopsida</taxon>
        <taxon>Poales</taxon>
        <taxon>Poaceae</taxon>
        <taxon>PACMAD clade</taxon>
        <taxon>Panicoideae</taxon>
        <taxon>Andropogonodae</taxon>
        <taxon>Andropogoneae</taxon>
        <taxon>Tripsacinae</taxon>
        <taxon>Zea</taxon>
    </lineage>
</organism>
<name>A0A1D6KGN9_MAIZE</name>
<protein>
    <submittedName>
        <fullName evidence="3">GATA zinc finger family protein</fullName>
    </submittedName>
</protein>
<feature type="compositionally biased region" description="Basic and acidic residues" evidence="1">
    <location>
        <begin position="52"/>
        <end position="61"/>
    </location>
</feature>
<feature type="region of interest" description="Disordered" evidence="1">
    <location>
        <begin position="23"/>
        <end position="110"/>
    </location>
</feature>
<sequence length="177" mass="19430">SKKLPKSPHLLLSLSLWQRRLAGGCLPAPSPPVSTSTRPPFLRRAAVRPGRTHQEGARARQEEEEGGQEDVLREQRRPAVVGPAREAVRPLPVLQDPAVEGGASGAQDPVQRLRRQVQVRQAAARVPARQQPHLRELLALQLPQEGHADAAGRRAAAVRPTSPGIYRWKRVRGSLRS</sequence>
<reference evidence="3" key="1">
    <citation type="submission" date="2015-12" db="EMBL/GenBank/DDBJ databases">
        <title>Update maize B73 reference genome by single molecule sequencing technologies.</title>
        <authorList>
            <consortium name="Maize Genome Sequencing Project"/>
            <person name="Ware D."/>
        </authorList>
    </citation>
    <scope>NUCLEOTIDE SEQUENCE [LARGE SCALE GENOMIC DNA]</scope>
    <source>
        <tissue evidence="3">Seedling</tissue>
    </source>
</reference>
<dbReference type="AlphaFoldDB" id="A0A1D6KGN9"/>
<evidence type="ECO:0000256" key="1">
    <source>
        <dbReference type="SAM" id="MobiDB-lite"/>
    </source>
</evidence>
<keyword evidence="2" id="KW-0732">Signal</keyword>
<dbReference type="EMBL" id="CM007647">
    <property type="protein sequence ID" value="ONM02241.1"/>
    <property type="molecule type" value="Genomic_DNA"/>
</dbReference>
<evidence type="ECO:0000313" key="3">
    <source>
        <dbReference type="EMBL" id="ONM02241.1"/>
    </source>
</evidence>